<organism evidence="7">
    <name type="scientific">Dichomitus squalens</name>
    <dbReference type="NCBI Taxonomy" id="114155"/>
    <lineage>
        <taxon>Eukaryota</taxon>
        <taxon>Fungi</taxon>
        <taxon>Dikarya</taxon>
        <taxon>Basidiomycota</taxon>
        <taxon>Agaricomycotina</taxon>
        <taxon>Agaricomycetes</taxon>
        <taxon>Polyporales</taxon>
        <taxon>Polyporaceae</taxon>
        <taxon>Dichomitus</taxon>
    </lineage>
</organism>
<dbReference type="FunFam" id="3.20.20.100:FF:000015">
    <property type="entry name" value="Oxidoreductase, aldo/keto reductase family"/>
    <property type="match status" value="1"/>
</dbReference>
<evidence type="ECO:0000256" key="1">
    <source>
        <dbReference type="ARBA" id="ARBA00007905"/>
    </source>
</evidence>
<dbReference type="InterPro" id="IPR020471">
    <property type="entry name" value="AKR"/>
</dbReference>
<dbReference type="OrthoDB" id="416253at2759"/>
<dbReference type="PIRSF" id="PIRSF000097">
    <property type="entry name" value="AKR"/>
    <property type="match status" value="1"/>
</dbReference>
<comment type="similarity">
    <text evidence="1">Belongs to the aldo/keto reductase family.</text>
</comment>
<keyword evidence="2" id="KW-0560">Oxidoreductase</keyword>
<dbReference type="Proteomes" id="UP000292957">
    <property type="component" value="Unassembled WGS sequence"/>
</dbReference>
<dbReference type="PRINTS" id="PR00069">
    <property type="entry name" value="ALDKETRDTASE"/>
</dbReference>
<dbReference type="CDD" id="cd19071">
    <property type="entry name" value="AKR_AKR1-5-like"/>
    <property type="match status" value="1"/>
</dbReference>
<dbReference type="GO" id="GO:0016491">
    <property type="term" value="F:oxidoreductase activity"/>
    <property type="evidence" value="ECO:0007669"/>
    <property type="project" value="UniProtKB-KW"/>
</dbReference>
<accession>A0A4Q9MKI2</accession>
<dbReference type="Gene3D" id="3.20.20.100">
    <property type="entry name" value="NADP-dependent oxidoreductase domain"/>
    <property type="match status" value="1"/>
</dbReference>
<sequence>MASEDLRIDSVVTLPFYASAHAQPGQHLGPSLPRLGLGVYKNEDPKPAVLAALKHGYRHIDTARMYRNEQAVGQAVRESGVPRGQVFVTSKVDSKEHGSDVTPKAIEDSVQKLGLGHIDLLLIHSPLSGKEKRLEAWKAFIAARDKGQVHNIGVSNYGVKHLEEIREAGLETPSVNQLELHPFCQQKEIVEYCQKHGIVAEAYTPLIRGGWNDTIVDIGKKYNKDPAQVLVRWSLQRGFVPLPKSANPERVVSNAQVYDFELSTEDLKTLDSLDRGKEGSVTWNPVDAA</sequence>
<dbReference type="PANTHER" id="PTHR43827:SF13">
    <property type="entry name" value="ALDO_KETO REDUCTASE FAMILY PROTEIN"/>
    <property type="match status" value="1"/>
</dbReference>
<proteinExistence type="inferred from homology"/>
<dbReference type="AlphaFoldDB" id="A0A4Q9MKI2"/>
<dbReference type="PANTHER" id="PTHR43827">
    <property type="entry name" value="2,5-DIKETO-D-GLUCONIC ACID REDUCTASE"/>
    <property type="match status" value="1"/>
</dbReference>
<dbReference type="InterPro" id="IPR023210">
    <property type="entry name" value="NADP_OxRdtase_dom"/>
</dbReference>
<feature type="site" description="Lowers pKa of active site Tyr" evidence="5">
    <location>
        <position position="91"/>
    </location>
</feature>
<evidence type="ECO:0000313" key="7">
    <source>
        <dbReference type="EMBL" id="TBU26486.1"/>
    </source>
</evidence>
<gene>
    <name evidence="7" type="ORF">BD311DRAFT_445560</name>
</gene>
<feature type="domain" description="NADP-dependent oxidoreductase" evidence="6">
    <location>
        <begin position="41"/>
        <end position="274"/>
    </location>
</feature>
<reference evidence="7" key="1">
    <citation type="submission" date="2019-01" db="EMBL/GenBank/DDBJ databases">
        <title>Draft genome sequences of three monokaryotic isolates of the white-rot basidiomycete fungus Dichomitus squalens.</title>
        <authorList>
            <consortium name="DOE Joint Genome Institute"/>
            <person name="Lopez S.C."/>
            <person name="Andreopoulos B."/>
            <person name="Pangilinan J."/>
            <person name="Lipzen A."/>
            <person name="Riley R."/>
            <person name="Ahrendt S."/>
            <person name="Ng V."/>
            <person name="Barry K."/>
            <person name="Daum C."/>
            <person name="Grigoriev I.V."/>
            <person name="Hilden K.S."/>
            <person name="Makela M.R."/>
            <person name="de Vries R.P."/>
        </authorList>
    </citation>
    <scope>NUCLEOTIDE SEQUENCE [LARGE SCALE GENOMIC DNA]</scope>
    <source>
        <strain evidence="7">OM18370.1</strain>
    </source>
</reference>
<dbReference type="InterPro" id="IPR018170">
    <property type="entry name" value="Aldo/ket_reductase_CS"/>
</dbReference>
<name>A0A4Q9MKI2_9APHY</name>
<evidence type="ECO:0000259" key="6">
    <source>
        <dbReference type="Pfam" id="PF00248"/>
    </source>
</evidence>
<protein>
    <submittedName>
        <fullName evidence="7">Aldo/keto reductase</fullName>
    </submittedName>
</protein>
<dbReference type="PROSITE" id="PS00798">
    <property type="entry name" value="ALDOKETO_REDUCTASE_1"/>
    <property type="match status" value="1"/>
</dbReference>
<feature type="active site" description="Proton donor" evidence="3">
    <location>
        <position position="66"/>
    </location>
</feature>
<dbReference type="EMBL" id="ML143445">
    <property type="protein sequence ID" value="TBU26486.1"/>
    <property type="molecule type" value="Genomic_DNA"/>
</dbReference>
<evidence type="ECO:0000256" key="5">
    <source>
        <dbReference type="PIRSR" id="PIRSR000097-3"/>
    </source>
</evidence>
<feature type="binding site" evidence="4">
    <location>
        <position position="124"/>
    </location>
    <ligand>
        <name>substrate</name>
    </ligand>
</feature>
<dbReference type="Pfam" id="PF00248">
    <property type="entry name" value="Aldo_ket_red"/>
    <property type="match status" value="1"/>
</dbReference>
<evidence type="ECO:0000256" key="2">
    <source>
        <dbReference type="ARBA" id="ARBA00023002"/>
    </source>
</evidence>
<dbReference type="SUPFAM" id="SSF51430">
    <property type="entry name" value="NAD(P)-linked oxidoreductase"/>
    <property type="match status" value="1"/>
</dbReference>
<dbReference type="InterPro" id="IPR036812">
    <property type="entry name" value="NAD(P)_OxRdtase_dom_sf"/>
</dbReference>
<evidence type="ECO:0000256" key="3">
    <source>
        <dbReference type="PIRSR" id="PIRSR000097-1"/>
    </source>
</evidence>
<evidence type="ECO:0000256" key="4">
    <source>
        <dbReference type="PIRSR" id="PIRSR000097-2"/>
    </source>
</evidence>